<dbReference type="Proteomes" id="UP000266743">
    <property type="component" value="Chromosome 3"/>
</dbReference>
<dbReference type="SMART" id="SM00577">
    <property type="entry name" value="CPDc"/>
    <property type="match status" value="1"/>
</dbReference>
<dbReference type="Gene3D" id="3.40.50.1000">
    <property type="entry name" value="HAD superfamily/HAD-like"/>
    <property type="match status" value="1"/>
</dbReference>
<dbReference type="FunFam" id="3.40.50.1000:FF:000159">
    <property type="entry name" value="TFIIF-stimulated CTD phosphatase"/>
    <property type="match status" value="1"/>
</dbReference>
<dbReference type="AlphaFoldDB" id="A0A3L6LAK2"/>
<dbReference type="EMBL" id="QSBY01000003">
    <property type="protein sequence ID" value="RHW73704.1"/>
    <property type="molecule type" value="Genomic_DNA"/>
</dbReference>
<dbReference type="CDD" id="cd07521">
    <property type="entry name" value="HAD_FCP1-like"/>
    <property type="match status" value="1"/>
</dbReference>
<evidence type="ECO:0000256" key="1">
    <source>
        <dbReference type="RuleBase" id="RU365079"/>
    </source>
</evidence>
<feature type="domain" description="FCP1 homology" evidence="2">
    <location>
        <begin position="159"/>
        <end position="303"/>
    </location>
</feature>
<keyword evidence="1" id="KW-0809">Transit peptide</keyword>
<dbReference type="InterPro" id="IPR023214">
    <property type="entry name" value="HAD_sf"/>
</dbReference>
<comment type="function">
    <text evidence="1">Essential component of the TIM23 complex, a complex that mediates the translocation of transit peptide-containing proteins across the mitochondrial inner membrane.</text>
</comment>
<evidence type="ECO:0000259" key="2">
    <source>
        <dbReference type="PROSITE" id="PS50969"/>
    </source>
</evidence>
<evidence type="ECO:0000313" key="3">
    <source>
        <dbReference type="EMBL" id="RHW73704.1"/>
    </source>
</evidence>
<comment type="similarity">
    <text evidence="1">Belongs to the TIM50 family.</text>
</comment>
<dbReference type="InterPro" id="IPR050365">
    <property type="entry name" value="TIM50"/>
</dbReference>
<accession>A0A3L6LAK2</accession>
<comment type="caution">
    <text evidence="3">The sequence shown here is derived from an EMBL/GenBank/DDBJ whole genome shotgun (WGS) entry which is preliminary data.</text>
</comment>
<gene>
    <name evidence="3" type="ORF">DPX39_030032900</name>
</gene>
<keyword evidence="1" id="KW-0653">Protein transport</keyword>
<comment type="subcellular location">
    <subcellularLocation>
        <location evidence="1">Mitochondrion inner membrane</location>
        <topology evidence="1">Single-pass membrane protein</topology>
    </subcellularLocation>
</comment>
<proteinExistence type="inferred from homology"/>
<keyword evidence="1" id="KW-0496">Mitochondrion</keyword>
<name>A0A3L6LAK2_9TRYP</name>
<dbReference type="GO" id="GO:0015031">
    <property type="term" value="P:protein transport"/>
    <property type="evidence" value="ECO:0007669"/>
    <property type="project" value="UniProtKB-KW"/>
</dbReference>
<protein>
    <recommendedName>
        <fullName evidence="1">Mitochondrial import inner membrane translocase subunit TIM50</fullName>
    </recommendedName>
</protein>
<sequence length="364" mass="40056">MVAECAGGFSTYGGGCPALKQVSSLTLPEPRAHSGKSGDIYGRPRLNYRVGSCDGSKSKSFFANNGSREAILQDHGIPPPVSSSLFKVKADTLSMVTNLVQPSPPEVPCPRRARSAMSTSYGRCSPQTVDRLPRPGTGRCSSSVGCSKKRLLVPPPDGEDVGKLVVVLDLDETLVYSREGTIVPRPGSQRLFDVLRGRCEVLVWTAGERLYAMEVLRMIDPASCIKHCVYRSKKWWTEGPGCVKDLTSLGRPLDRVILIDNMSECLRANPRNGLLVTDFMGLKQMGAKLDTTLYVIADVIDEVLRSSKVSIESFHAHPQLQRRLIKCSAGGSIEVLTLRQDRCESFRRPQRKPTTAQQWQRLIP</sequence>
<dbReference type="SUPFAM" id="SSF56784">
    <property type="entry name" value="HAD-like"/>
    <property type="match status" value="1"/>
</dbReference>
<reference evidence="3 4" key="1">
    <citation type="submission" date="2018-09" db="EMBL/GenBank/DDBJ databases">
        <title>whole genome sequence of T. equiperdum IVM-t1 strain.</title>
        <authorList>
            <person name="Suganuma K."/>
        </authorList>
    </citation>
    <scope>NUCLEOTIDE SEQUENCE [LARGE SCALE GENOMIC DNA]</scope>
    <source>
        <strain evidence="3 4">IVM-t1</strain>
    </source>
</reference>
<keyword evidence="1" id="KW-0811">Translocation</keyword>
<dbReference type="InterPro" id="IPR036412">
    <property type="entry name" value="HAD-like_sf"/>
</dbReference>
<evidence type="ECO:0000313" key="4">
    <source>
        <dbReference type="Proteomes" id="UP000266743"/>
    </source>
</evidence>
<comment type="subunit">
    <text evidence="1">Component of the TIM23 complex.</text>
</comment>
<dbReference type="GO" id="GO:0005744">
    <property type="term" value="C:TIM23 mitochondrial import inner membrane translocase complex"/>
    <property type="evidence" value="ECO:0007669"/>
    <property type="project" value="UniProtKB-UniRule"/>
</dbReference>
<dbReference type="PANTHER" id="PTHR12210">
    <property type="entry name" value="DULLARD PROTEIN PHOSPHATASE"/>
    <property type="match status" value="1"/>
</dbReference>
<organism evidence="3 4">
    <name type="scientific">Trypanosoma brucei equiperdum</name>
    <dbReference type="NCBI Taxonomy" id="630700"/>
    <lineage>
        <taxon>Eukaryota</taxon>
        <taxon>Discoba</taxon>
        <taxon>Euglenozoa</taxon>
        <taxon>Kinetoplastea</taxon>
        <taxon>Metakinetoplastina</taxon>
        <taxon>Trypanosomatida</taxon>
        <taxon>Trypanosomatidae</taxon>
        <taxon>Trypanosoma</taxon>
    </lineage>
</organism>
<dbReference type="Pfam" id="PF03031">
    <property type="entry name" value="NIF"/>
    <property type="match status" value="1"/>
</dbReference>
<dbReference type="InterPro" id="IPR004274">
    <property type="entry name" value="FCP1_dom"/>
</dbReference>
<keyword evidence="1" id="KW-0813">Transport</keyword>
<dbReference type="PROSITE" id="PS50969">
    <property type="entry name" value="FCP1"/>
    <property type="match status" value="1"/>
</dbReference>